<feature type="region of interest" description="Disordered" evidence="1">
    <location>
        <begin position="1"/>
        <end position="42"/>
    </location>
</feature>
<sequence>MGISVYPRGGSSTPDTTKADTSGSDAASNDGGNATMSTGTGGTGRKMQATVIGYGTCLTQGMACGVTGSPGKQPTAALSAYPIPKYGSGLCGTCWRASNLRGLDYEGNGPPTVGGALKSPAGNGMVVLINNSCAPGADQTKPGAVGQCNQNHGGKGARTSWGVILCWIFVRRRMHR</sequence>
<dbReference type="AlphaFoldDB" id="A0AA43U2C5"/>
<accession>A0AA43U2C5</accession>
<organism evidence="2 3">
    <name type="scientific">Ramalina farinacea</name>
    <dbReference type="NCBI Taxonomy" id="258253"/>
    <lineage>
        <taxon>Eukaryota</taxon>
        <taxon>Fungi</taxon>
        <taxon>Dikarya</taxon>
        <taxon>Ascomycota</taxon>
        <taxon>Pezizomycotina</taxon>
        <taxon>Lecanoromycetes</taxon>
        <taxon>OSLEUM clade</taxon>
        <taxon>Lecanoromycetidae</taxon>
        <taxon>Lecanorales</taxon>
        <taxon>Lecanorineae</taxon>
        <taxon>Ramalinaceae</taxon>
        <taxon>Ramalina</taxon>
    </lineage>
</organism>
<dbReference type="Proteomes" id="UP001161017">
    <property type="component" value="Unassembled WGS sequence"/>
</dbReference>
<feature type="compositionally biased region" description="Polar residues" evidence="1">
    <location>
        <begin position="10"/>
        <end position="38"/>
    </location>
</feature>
<evidence type="ECO:0000313" key="3">
    <source>
        <dbReference type="Proteomes" id="UP001161017"/>
    </source>
</evidence>
<dbReference type="EMBL" id="JAPUFD010000026">
    <property type="protein sequence ID" value="MDI1493457.1"/>
    <property type="molecule type" value="Genomic_DNA"/>
</dbReference>
<proteinExistence type="predicted"/>
<comment type="caution">
    <text evidence="2">The sequence shown here is derived from an EMBL/GenBank/DDBJ whole genome shotgun (WGS) entry which is preliminary data.</text>
</comment>
<keyword evidence="3" id="KW-1185">Reference proteome</keyword>
<name>A0AA43U2C5_9LECA</name>
<reference evidence="2" key="1">
    <citation type="journal article" date="2023" name="Genome Biol. Evol.">
        <title>First Whole Genome Sequence and Flow Cytometry Genome Size Data for the Lichen-Forming Fungus Ramalina farinacea (Ascomycota).</title>
        <authorList>
            <person name="Llewellyn T."/>
            <person name="Mian S."/>
            <person name="Hill R."/>
            <person name="Leitch I.J."/>
            <person name="Gaya E."/>
        </authorList>
    </citation>
    <scope>NUCLEOTIDE SEQUENCE</scope>
    <source>
        <strain evidence="2">LIQ254RAFAR</strain>
    </source>
</reference>
<protein>
    <submittedName>
        <fullName evidence="2">Uncharacterized protein</fullName>
    </submittedName>
</protein>
<gene>
    <name evidence="2" type="ORF">OHK93_005247</name>
</gene>
<evidence type="ECO:0000313" key="2">
    <source>
        <dbReference type="EMBL" id="MDI1493457.1"/>
    </source>
</evidence>
<evidence type="ECO:0000256" key="1">
    <source>
        <dbReference type="SAM" id="MobiDB-lite"/>
    </source>
</evidence>